<evidence type="ECO:0008006" key="4">
    <source>
        <dbReference type="Google" id="ProtNLM"/>
    </source>
</evidence>
<feature type="signal peptide" evidence="1">
    <location>
        <begin position="1"/>
        <end position="26"/>
    </location>
</feature>
<gene>
    <name evidence="2" type="ORF">J2781_002798</name>
</gene>
<dbReference type="RefSeq" id="WP_115979793.1">
    <property type="nucleotide sequence ID" value="NZ_JAVDQS010000007.1"/>
</dbReference>
<dbReference type="Gene3D" id="1.25.40.10">
    <property type="entry name" value="Tetratricopeptide repeat domain"/>
    <property type="match status" value="1"/>
</dbReference>
<keyword evidence="3" id="KW-1185">Reference proteome</keyword>
<reference evidence="2 3" key="1">
    <citation type="submission" date="2023-07" db="EMBL/GenBank/DDBJ databases">
        <title>Sorghum-associated microbial communities from plants grown in Nebraska, USA.</title>
        <authorList>
            <person name="Schachtman D."/>
        </authorList>
    </citation>
    <scope>NUCLEOTIDE SEQUENCE [LARGE SCALE GENOMIC DNA]</scope>
    <source>
        <strain evidence="2 3">DS1709</strain>
    </source>
</reference>
<evidence type="ECO:0000256" key="1">
    <source>
        <dbReference type="SAM" id="SignalP"/>
    </source>
</evidence>
<comment type="caution">
    <text evidence="2">The sequence shown here is derived from an EMBL/GenBank/DDBJ whole genome shotgun (WGS) entry which is preliminary data.</text>
</comment>
<evidence type="ECO:0000313" key="3">
    <source>
        <dbReference type="Proteomes" id="UP001184853"/>
    </source>
</evidence>
<name>A0ABU1LGN0_9FLAO</name>
<sequence length="446" mass="51754">MITRKKFLTLSSLGAISLLFPNFIFSKQNNEAAAFDLNGLLKNAKDLRKLGKNNEARQIYQQILIQFPNEIRAYDGLRKIILSQKKKEWEVILMFKAALIINPNNIELQQRLYREYFNAVLGNKRIRATINFNGRLLADVKQKFEIFLQSQPNNKSFQKQHAKITRLLDCNADSICANANPTLKTYRKNSYKSFKNRFNDVSTTALENKLNTLMSKPHSAERKLHIREITNLLVKRHRKDKNNSVALNKALLYHNNIDNTDPLFLKYIRDLSKIEGNFDTLLNVEIQNHSIKKSFWSALALIDVYIRKSEKMHTALPSNVSSLLSFLEDNAYSPQKIFELTTRKIKVDLIKNQTENAKIKILSECKNMFGISNCHYIDRINVLTGMYFKKINDNDNLKKILNVAIYPESFINDSDQLIKSLAHMNLNRSKSNFIHIQNLNKLLTKI</sequence>
<dbReference type="EMBL" id="JAVDQS010000007">
    <property type="protein sequence ID" value="MDR6405864.1"/>
    <property type="molecule type" value="Genomic_DNA"/>
</dbReference>
<accession>A0ABU1LGN0</accession>
<dbReference type="SUPFAM" id="SSF48452">
    <property type="entry name" value="TPR-like"/>
    <property type="match status" value="1"/>
</dbReference>
<proteinExistence type="predicted"/>
<organism evidence="2 3">
    <name type="scientific">Chryseobacterium geocarposphaerae</name>
    <dbReference type="NCBI Taxonomy" id="1416776"/>
    <lineage>
        <taxon>Bacteria</taxon>
        <taxon>Pseudomonadati</taxon>
        <taxon>Bacteroidota</taxon>
        <taxon>Flavobacteriia</taxon>
        <taxon>Flavobacteriales</taxon>
        <taxon>Weeksellaceae</taxon>
        <taxon>Chryseobacterium group</taxon>
        <taxon>Chryseobacterium</taxon>
    </lineage>
</organism>
<evidence type="ECO:0000313" key="2">
    <source>
        <dbReference type="EMBL" id="MDR6405864.1"/>
    </source>
</evidence>
<protein>
    <recommendedName>
        <fullName evidence="4">Tetratricopeptide repeat protein</fullName>
    </recommendedName>
</protein>
<feature type="chain" id="PRO_5046471129" description="Tetratricopeptide repeat protein" evidence="1">
    <location>
        <begin position="27"/>
        <end position="446"/>
    </location>
</feature>
<keyword evidence="1" id="KW-0732">Signal</keyword>
<dbReference type="Proteomes" id="UP001184853">
    <property type="component" value="Unassembled WGS sequence"/>
</dbReference>
<dbReference type="InterPro" id="IPR011990">
    <property type="entry name" value="TPR-like_helical_dom_sf"/>
</dbReference>